<evidence type="ECO:0000256" key="4">
    <source>
        <dbReference type="ARBA" id="ARBA00023136"/>
    </source>
</evidence>
<dbReference type="OMA" id="VIYIETW"/>
<dbReference type="SUPFAM" id="SSF57552">
    <property type="entry name" value="Blood coagulation inhibitor (disintegrin)"/>
    <property type="match status" value="1"/>
</dbReference>
<feature type="binding site" evidence="8">
    <location>
        <position position="328"/>
    </location>
    <ligand>
        <name>Zn(2+)</name>
        <dbReference type="ChEBI" id="CHEBI:29105"/>
        <note>catalytic</note>
    </ligand>
</feature>
<name>A0A979FG64_HYAAZ</name>
<evidence type="ECO:0000256" key="7">
    <source>
        <dbReference type="PROSITE-ProRule" id="PRU00076"/>
    </source>
</evidence>
<feature type="region of interest" description="Disordered" evidence="9">
    <location>
        <begin position="789"/>
        <end position="813"/>
    </location>
</feature>
<keyword evidence="8" id="KW-0479">Metal-binding</keyword>
<evidence type="ECO:0000256" key="2">
    <source>
        <dbReference type="ARBA" id="ARBA00022692"/>
    </source>
</evidence>
<protein>
    <submittedName>
        <fullName evidence="15">Disintegrin and metalloproteinase domain-containing protein 22-like</fullName>
    </submittedName>
</protein>
<gene>
    <name evidence="15" type="primary">LOC108674957</name>
</gene>
<feature type="compositionally biased region" description="Basic and acidic residues" evidence="9">
    <location>
        <begin position="1045"/>
        <end position="1074"/>
    </location>
</feature>
<evidence type="ECO:0000259" key="11">
    <source>
        <dbReference type="PROSITE" id="PS50026"/>
    </source>
</evidence>
<dbReference type="Gene3D" id="4.10.70.10">
    <property type="entry name" value="Disintegrin domain"/>
    <property type="match status" value="1"/>
</dbReference>
<feature type="disulfide bond" evidence="6">
    <location>
        <begin position="487"/>
        <end position="507"/>
    </location>
</feature>
<keyword evidence="14" id="KW-1185">Reference proteome</keyword>
<dbReference type="Pfam" id="PF08516">
    <property type="entry name" value="ADAM_CR"/>
    <property type="match status" value="1"/>
</dbReference>
<dbReference type="Pfam" id="PF00200">
    <property type="entry name" value="Disintegrin"/>
    <property type="match status" value="1"/>
</dbReference>
<feature type="compositionally biased region" description="Acidic residues" evidence="9">
    <location>
        <begin position="1131"/>
        <end position="1151"/>
    </location>
</feature>
<dbReference type="SUPFAM" id="SSF55486">
    <property type="entry name" value="Metalloproteases ('zincins'), catalytic domain"/>
    <property type="match status" value="1"/>
</dbReference>
<dbReference type="CTD" id="23531"/>
<dbReference type="PROSITE" id="PS50214">
    <property type="entry name" value="DISINTEGRIN_2"/>
    <property type="match status" value="1"/>
</dbReference>
<feature type="binding site" evidence="8">
    <location>
        <position position="334"/>
    </location>
    <ligand>
        <name>Zn(2+)</name>
        <dbReference type="ChEBI" id="CHEBI:29105"/>
        <note>catalytic</note>
    </ligand>
</feature>
<feature type="disulfide bond" evidence="7">
    <location>
        <begin position="688"/>
        <end position="697"/>
    </location>
</feature>
<dbReference type="InterPro" id="IPR006586">
    <property type="entry name" value="ADAM_Cys-rich"/>
</dbReference>
<dbReference type="InterPro" id="IPR001762">
    <property type="entry name" value="Disintegrin_dom"/>
</dbReference>
<dbReference type="Gene3D" id="2.10.25.10">
    <property type="entry name" value="Laminin"/>
    <property type="match status" value="1"/>
</dbReference>
<evidence type="ECO:0000313" key="15">
    <source>
        <dbReference type="RefSeq" id="XP_047735737.1"/>
    </source>
</evidence>
<dbReference type="Gene3D" id="3.40.390.10">
    <property type="entry name" value="Collagenase (Catalytic Domain)"/>
    <property type="match status" value="1"/>
</dbReference>
<feature type="region of interest" description="Disordered" evidence="9">
    <location>
        <begin position="1033"/>
        <end position="1239"/>
    </location>
</feature>
<dbReference type="GO" id="GO:0046872">
    <property type="term" value="F:metal ion binding"/>
    <property type="evidence" value="ECO:0007669"/>
    <property type="project" value="UniProtKB-KW"/>
</dbReference>
<dbReference type="PANTHER" id="PTHR11905">
    <property type="entry name" value="ADAM A DISINTEGRIN AND METALLOPROTEASE DOMAIN"/>
    <property type="match status" value="1"/>
</dbReference>
<evidence type="ECO:0000256" key="8">
    <source>
        <dbReference type="PROSITE-ProRule" id="PRU00276"/>
    </source>
</evidence>
<keyword evidence="8" id="KW-0862">Zinc</keyword>
<proteinExistence type="predicted"/>
<dbReference type="Pfam" id="PF01421">
    <property type="entry name" value="Reprolysin"/>
    <property type="match status" value="1"/>
</dbReference>
<evidence type="ECO:0000256" key="9">
    <source>
        <dbReference type="SAM" id="MobiDB-lite"/>
    </source>
</evidence>
<sequence length="1239" mass="136703">MVAHEDEIAELLTCQDAQVDILTIPKSNHMHRTSYRIKAFNYVFNVELELNQFLLADRMRAVHRGRDGSTHIDDQIEHCYYHGTVKDYSGAIAAFRTCNGLAGIIQLGNETLIVAPIAGGENLSRHPHYVTETSKSTTHQPQKCGVTDDDWPNGPGFDHSSYGRISHGRKRKQARHRYARDIQTATKYVETALFLDDRFMELREYDRLRAMYDALQIANIADLYLKTINTRLTITYLETWGGRNLFMIDKRQPISNSLKLFSDHIQQHHLNDPKDTSHIITGEKFESGESGMGIMNSICTTKSAGISVDLNMYEPHLVASTMTHMIGHNLHMNHDEGRECTCQDWYGCLMSRNVVGKDHVQPSKFSKCSQDDYYKALLENPTLNCILKNHKIHSTGYKAPPSNAIGGRSSLWSQPHNPPSGSRRGYAKCGNGRVEGDEQCDCGEPQRCAEVDPCCDPGTCKLVLDAECAKGPCCDSNCRLRSKGTPCRKSMSECDIPEVCDGLHGTCPIDIYKKTGSKCEGDKGYCFKGRCPTRDTQCNHIWGADGKSSNESCYNKLNTQGVFTGNCGRYRNGSYIKCALENAKCGKLFCQNGRQAPIVSSPNTSYFKAAFNVNGRELECKVLNYDDSGHNDDWSLTHDGTACGENLVCINQTCTSIYVFIEPGRCMSNNSYDCTGNGVCSNINTCYCNPGWTGEDCSTYNKSLQYISTPPPHYGHTTVSSAHTDDEKKNTTLDRNIHIVGQQGSDTVFLVVVLVSGVGSVFFVFAFMALCYRRKSTLPKYDPPYVKRPIVKKPPQQHLTPVNSKSTEETNLDQSSRIISFGPMPSYSSRSSIAGPPPPPPGLDMCREHKIPTMKRGPSGCPGDEEALQAVEDDMLSFLDVSGNSIGKIPEKGILKKSYGLLTPGEKEKWSEESQSDNNDVLSQCDQNQGDAECQVTEVERTLKSLNGYHEDIIDALKRAASHRSMTGAASLSSDEISTAQHVPYPRFATPDLTRLKSSHEKLVVDSGGEEDDHPPHPIRIRNLEDLIRQLEHHPSRHMSPSGSEEIRMSEPEADRHYRLEHSSCTESQGRSRGDSTGSLGFVYGRYRQPTSSSGASGSTSGGRGSETRLVASNAGVLEYSDGAESQGAYTEEDDLDRPDAGEQADSESDDYLGGHGGGGSSSNTLLRSASEEVIPSRRFQHVTSSQPRLYSPPSDTASFPGDTPVHQQPAGGTVPRSGPPRGPMPPIPPPQRYPEYKH</sequence>
<dbReference type="InterPro" id="IPR002870">
    <property type="entry name" value="Peptidase_M12B_N"/>
</dbReference>
<dbReference type="InterPro" id="IPR018358">
    <property type="entry name" value="Disintegrin_CS"/>
</dbReference>
<dbReference type="GeneID" id="108674957"/>
<evidence type="ECO:0000256" key="3">
    <source>
        <dbReference type="ARBA" id="ARBA00022989"/>
    </source>
</evidence>
<feature type="domain" description="Peptidase M12B" evidence="13">
    <location>
        <begin position="187"/>
        <end position="390"/>
    </location>
</feature>
<keyword evidence="3 10" id="KW-1133">Transmembrane helix</keyword>
<evidence type="ECO:0000259" key="12">
    <source>
        <dbReference type="PROSITE" id="PS50214"/>
    </source>
</evidence>
<feature type="domain" description="EGF-like" evidence="11">
    <location>
        <begin position="662"/>
        <end position="698"/>
    </location>
</feature>
<dbReference type="PROSITE" id="PS50026">
    <property type="entry name" value="EGF_3"/>
    <property type="match status" value="1"/>
</dbReference>
<dbReference type="InterPro" id="IPR036436">
    <property type="entry name" value="Disintegrin_dom_sf"/>
</dbReference>
<feature type="binding site" evidence="8">
    <location>
        <position position="324"/>
    </location>
    <ligand>
        <name>Zn(2+)</name>
        <dbReference type="ChEBI" id="CHEBI:29105"/>
        <note>catalytic</note>
    </ligand>
</feature>
<dbReference type="FunFam" id="4.10.70.10:FF:000001">
    <property type="entry name" value="Disintegrin and metalloproteinase domain-containing protein 22"/>
    <property type="match status" value="1"/>
</dbReference>
<dbReference type="GO" id="GO:0004222">
    <property type="term" value="F:metalloendopeptidase activity"/>
    <property type="evidence" value="ECO:0007669"/>
    <property type="project" value="InterPro"/>
</dbReference>
<dbReference type="CDD" id="cd04269">
    <property type="entry name" value="ZnMc_adamalysin_II_like"/>
    <property type="match status" value="1"/>
</dbReference>
<dbReference type="PANTHER" id="PTHR11905:SF237">
    <property type="entry name" value="MIND-MELD, ISOFORM J"/>
    <property type="match status" value="1"/>
</dbReference>
<dbReference type="SMART" id="SM00050">
    <property type="entry name" value="DISIN"/>
    <property type="match status" value="1"/>
</dbReference>
<evidence type="ECO:0000259" key="13">
    <source>
        <dbReference type="PROSITE" id="PS50215"/>
    </source>
</evidence>
<dbReference type="InterPro" id="IPR024079">
    <property type="entry name" value="MetalloPept_cat_dom_sf"/>
</dbReference>
<dbReference type="GO" id="GO:0016020">
    <property type="term" value="C:membrane"/>
    <property type="evidence" value="ECO:0007669"/>
    <property type="project" value="UniProtKB-SubCell"/>
</dbReference>
<feature type="compositionally biased region" description="Polar residues" evidence="9">
    <location>
        <begin position="1182"/>
        <end position="1198"/>
    </location>
</feature>
<dbReference type="SMART" id="SM00608">
    <property type="entry name" value="ACR"/>
    <property type="match status" value="1"/>
</dbReference>
<dbReference type="InterPro" id="IPR034027">
    <property type="entry name" value="Reprolysin_adamalysin"/>
</dbReference>
<comment type="subcellular location">
    <subcellularLocation>
        <location evidence="1">Membrane</location>
        <topology evidence="1">Single-pass type I membrane protein</topology>
    </subcellularLocation>
</comment>
<dbReference type="InterPro" id="IPR000742">
    <property type="entry name" value="EGF"/>
</dbReference>
<accession>A0A979FG64</accession>
<dbReference type="InterPro" id="IPR001590">
    <property type="entry name" value="Peptidase_M12B"/>
</dbReference>
<evidence type="ECO:0000256" key="6">
    <source>
        <dbReference type="PROSITE-ProRule" id="PRU00068"/>
    </source>
</evidence>
<feature type="domain" description="Disintegrin" evidence="12">
    <location>
        <begin position="426"/>
        <end position="515"/>
    </location>
</feature>
<evidence type="ECO:0000256" key="5">
    <source>
        <dbReference type="ARBA" id="ARBA00023157"/>
    </source>
</evidence>
<dbReference type="AlphaFoldDB" id="A0A979FG64"/>
<keyword evidence="7" id="KW-0245">EGF-like domain</keyword>
<dbReference type="Pfam" id="PF01562">
    <property type="entry name" value="Pep_M12B_propep"/>
    <property type="match status" value="1"/>
</dbReference>
<evidence type="ECO:0000313" key="14">
    <source>
        <dbReference type="Proteomes" id="UP000694843"/>
    </source>
</evidence>
<dbReference type="Proteomes" id="UP000694843">
    <property type="component" value="Unplaced"/>
</dbReference>
<keyword evidence="2 10" id="KW-0812">Transmembrane</keyword>
<reference evidence="15" key="1">
    <citation type="submission" date="2025-08" db="UniProtKB">
        <authorList>
            <consortium name="RefSeq"/>
        </authorList>
    </citation>
    <scope>IDENTIFICATION</scope>
    <source>
        <tissue evidence="15">Whole organism</tissue>
    </source>
</reference>
<keyword evidence="4 10" id="KW-0472">Membrane</keyword>
<dbReference type="GO" id="GO:0006508">
    <property type="term" value="P:proteolysis"/>
    <property type="evidence" value="ECO:0007669"/>
    <property type="project" value="InterPro"/>
</dbReference>
<dbReference type="Pfam" id="PF23106">
    <property type="entry name" value="EGF_Teneurin"/>
    <property type="match status" value="1"/>
</dbReference>
<evidence type="ECO:0000256" key="1">
    <source>
        <dbReference type="ARBA" id="ARBA00004479"/>
    </source>
</evidence>
<keyword evidence="5 7" id="KW-1015">Disulfide bond</keyword>
<feature type="transmembrane region" description="Helical" evidence="10">
    <location>
        <begin position="748"/>
        <end position="772"/>
    </location>
</feature>
<dbReference type="KEGG" id="hazt:108674957"/>
<comment type="caution">
    <text evidence="7">Lacks conserved residue(s) required for the propagation of feature annotation.</text>
</comment>
<evidence type="ECO:0000256" key="10">
    <source>
        <dbReference type="SAM" id="Phobius"/>
    </source>
</evidence>
<dbReference type="PROSITE" id="PS00022">
    <property type="entry name" value="EGF_1"/>
    <property type="match status" value="1"/>
</dbReference>
<dbReference type="OrthoDB" id="5951731at2759"/>
<dbReference type="PROSITE" id="PS00427">
    <property type="entry name" value="DISINTEGRIN_1"/>
    <property type="match status" value="1"/>
</dbReference>
<dbReference type="PROSITE" id="PS50215">
    <property type="entry name" value="ADAM_MEPRO"/>
    <property type="match status" value="1"/>
</dbReference>
<dbReference type="PROSITE" id="PS01186">
    <property type="entry name" value="EGF_2"/>
    <property type="match status" value="1"/>
</dbReference>
<organism evidence="14 15">
    <name type="scientific">Hyalella azteca</name>
    <name type="common">Amphipod</name>
    <dbReference type="NCBI Taxonomy" id="294128"/>
    <lineage>
        <taxon>Eukaryota</taxon>
        <taxon>Metazoa</taxon>
        <taxon>Ecdysozoa</taxon>
        <taxon>Arthropoda</taxon>
        <taxon>Crustacea</taxon>
        <taxon>Multicrustacea</taxon>
        <taxon>Malacostraca</taxon>
        <taxon>Eumalacostraca</taxon>
        <taxon>Peracarida</taxon>
        <taxon>Amphipoda</taxon>
        <taxon>Senticaudata</taxon>
        <taxon>Talitrida</taxon>
        <taxon>Talitroidea</taxon>
        <taxon>Hyalellidae</taxon>
        <taxon>Hyalella</taxon>
    </lineage>
</organism>
<feature type="compositionally biased region" description="Pro residues" evidence="9">
    <location>
        <begin position="1218"/>
        <end position="1233"/>
    </location>
</feature>
<dbReference type="RefSeq" id="XP_047735737.1">
    <property type="nucleotide sequence ID" value="XM_047879781.1"/>
</dbReference>